<feature type="region of interest" description="Disordered" evidence="1">
    <location>
        <begin position="51"/>
        <end position="156"/>
    </location>
</feature>
<proteinExistence type="predicted"/>
<gene>
    <name evidence="2" type="ORF">AVDCRST_MAG07-1497</name>
</gene>
<reference evidence="2" key="1">
    <citation type="submission" date="2020-02" db="EMBL/GenBank/DDBJ databases">
        <authorList>
            <person name="Meier V. D."/>
        </authorList>
    </citation>
    <scope>NUCLEOTIDE SEQUENCE</scope>
    <source>
        <strain evidence="2">AVDCRST_MAG07</strain>
    </source>
</reference>
<feature type="compositionally biased region" description="Basic and acidic residues" evidence="1">
    <location>
        <begin position="98"/>
        <end position="107"/>
    </location>
</feature>
<organism evidence="2">
    <name type="scientific">uncultured Frankineae bacterium</name>
    <dbReference type="NCBI Taxonomy" id="437475"/>
    <lineage>
        <taxon>Bacteria</taxon>
        <taxon>Bacillati</taxon>
        <taxon>Actinomycetota</taxon>
        <taxon>Actinomycetes</taxon>
        <taxon>Frankiales</taxon>
        <taxon>environmental samples</taxon>
    </lineage>
</organism>
<evidence type="ECO:0000313" key="2">
    <source>
        <dbReference type="EMBL" id="CAA9324983.1"/>
    </source>
</evidence>
<dbReference type="EMBL" id="CADCUB010000074">
    <property type="protein sequence ID" value="CAA9324983.1"/>
    <property type="molecule type" value="Genomic_DNA"/>
</dbReference>
<name>A0A6J4L9Q0_9ACTN</name>
<feature type="compositionally biased region" description="Basic residues" evidence="1">
    <location>
        <begin position="78"/>
        <end position="87"/>
    </location>
</feature>
<feature type="compositionally biased region" description="Low complexity" evidence="1">
    <location>
        <begin position="14"/>
        <end position="23"/>
    </location>
</feature>
<feature type="non-terminal residue" evidence="2">
    <location>
        <position position="1"/>
    </location>
</feature>
<feature type="compositionally biased region" description="Basic residues" evidence="1">
    <location>
        <begin position="147"/>
        <end position="156"/>
    </location>
</feature>
<accession>A0A6J4L9Q0</accession>
<feature type="region of interest" description="Disordered" evidence="1">
    <location>
        <begin position="1"/>
        <end position="33"/>
    </location>
</feature>
<feature type="non-terminal residue" evidence="2">
    <location>
        <position position="156"/>
    </location>
</feature>
<feature type="compositionally biased region" description="Basic and acidic residues" evidence="1">
    <location>
        <begin position="24"/>
        <end position="33"/>
    </location>
</feature>
<evidence type="ECO:0000256" key="1">
    <source>
        <dbReference type="SAM" id="MobiDB-lite"/>
    </source>
</evidence>
<feature type="compositionally biased region" description="Basic residues" evidence="1">
    <location>
        <begin position="123"/>
        <end position="138"/>
    </location>
</feature>
<dbReference type="AlphaFoldDB" id="A0A6J4L9Q0"/>
<sequence length="156" mass="17158">DRRPELLRARRRGAPAAAGLRPGVGRDPHRRVEPDLRDVLVGRGRRPRARQLVHRPQRHAVADVGDPVAGARRETRRGVHLGGGRRARALELPAGAPRRRDAAHRDLAVPAGGPGVLPAEVRRGRRRADRGPAPRRPRGHPEDARGRTGRRRGRGV</sequence>
<protein>
    <submittedName>
        <fullName evidence="2">Uncharacterized protein</fullName>
    </submittedName>
</protein>